<dbReference type="AlphaFoldDB" id="A0A369QBM2"/>
<accession>A0A369QBM2</accession>
<evidence type="ECO:0000313" key="6">
    <source>
        <dbReference type="EMBL" id="RDC60975.1"/>
    </source>
</evidence>
<dbReference type="OrthoDB" id="7392120at2"/>
<name>A0A369QBM2_9SPHN</name>
<feature type="domain" description="HIG1" evidence="5">
    <location>
        <begin position="1"/>
        <end position="77"/>
    </location>
</feature>
<evidence type="ECO:0000256" key="4">
    <source>
        <dbReference type="SAM" id="Phobius"/>
    </source>
</evidence>
<reference evidence="6 7" key="1">
    <citation type="submission" date="2018-04" db="EMBL/GenBank/DDBJ databases">
        <title>Altererythrobacter sp. HME9302 genome sequencing and assembly.</title>
        <authorList>
            <person name="Kang H."/>
            <person name="Kim H."/>
            <person name="Joh K."/>
        </authorList>
    </citation>
    <scope>NUCLEOTIDE SEQUENCE [LARGE SCALE GENOMIC DNA]</scope>
    <source>
        <strain evidence="6 7">HME9302</strain>
    </source>
</reference>
<gene>
    <name evidence="6" type="ORF">HME9302_02192</name>
</gene>
<protein>
    <recommendedName>
        <fullName evidence="5">HIG1 domain-containing protein</fullName>
    </recommendedName>
</protein>
<evidence type="ECO:0000256" key="1">
    <source>
        <dbReference type="ARBA" id="ARBA00022692"/>
    </source>
</evidence>
<keyword evidence="7" id="KW-1185">Reference proteome</keyword>
<keyword evidence="3 4" id="KW-0472">Membrane</keyword>
<dbReference type="Proteomes" id="UP000253727">
    <property type="component" value="Unassembled WGS sequence"/>
</dbReference>
<sequence>MQTFLIVVIVILCILVVVSLVRGIVAFMQSTKLDLNSPTEEARATAMQVKQNKMMFNRIKFQALAIIAVGILLVVSR</sequence>
<evidence type="ECO:0000256" key="2">
    <source>
        <dbReference type="ARBA" id="ARBA00022989"/>
    </source>
</evidence>
<evidence type="ECO:0000313" key="7">
    <source>
        <dbReference type="Proteomes" id="UP000253727"/>
    </source>
</evidence>
<dbReference type="EMBL" id="QBKA01000002">
    <property type="protein sequence ID" value="RDC60975.1"/>
    <property type="molecule type" value="Genomic_DNA"/>
</dbReference>
<organism evidence="6 7">
    <name type="scientific">Alteripontixanthobacter maritimus</name>
    <dbReference type="NCBI Taxonomy" id="2161824"/>
    <lineage>
        <taxon>Bacteria</taxon>
        <taxon>Pseudomonadati</taxon>
        <taxon>Pseudomonadota</taxon>
        <taxon>Alphaproteobacteria</taxon>
        <taxon>Sphingomonadales</taxon>
        <taxon>Erythrobacteraceae</taxon>
        <taxon>Alteripontixanthobacter</taxon>
    </lineage>
</organism>
<feature type="transmembrane region" description="Helical" evidence="4">
    <location>
        <begin position="59"/>
        <end position="76"/>
    </location>
</feature>
<proteinExistence type="predicted"/>
<dbReference type="PROSITE" id="PS51503">
    <property type="entry name" value="HIG1"/>
    <property type="match status" value="1"/>
</dbReference>
<comment type="caution">
    <text evidence="6">The sequence shown here is derived from an EMBL/GenBank/DDBJ whole genome shotgun (WGS) entry which is preliminary data.</text>
</comment>
<evidence type="ECO:0000259" key="5">
    <source>
        <dbReference type="PROSITE" id="PS51503"/>
    </source>
</evidence>
<evidence type="ECO:0000256" key="3">
    <source>
        <dbReference type="ARBA" id="ARBA00023136"/>
    </source>
</evidence>
<dbReference type="RefSeq" id="WP_115367024.1">
    <property type="nucleotide sequence ID" value="NZ_QBKA01000002.1"/>
</dbReference>
<dbReference type="InterPro" id="IPR007667">
    <property type="entry name" value="Hypoxia_induced_domain"/>
</dbReference>
<keyword evidence="2 4" id="KW-1133">Transmembrane helix</keyword>
<keyword evidence="1 4" id="KW-0812">Transmembrane</keyword>